<keyword evidence="1" id="KW-0472">Membrane</keyword>
<dbReference type="AlphaFoldDB" id="A0A3N4KHK7"/>
<accession>A0A3N4KHK7</accession>
<name>A0A3N4KHK7_9PEZI</name>
<dbReference type="InParanoid" id="A0A3N4KHK7"/>
<keyword evidence="1" id="KW-1133">Transmembrane helix</keyword>
<feature type="transmembrane region" description="Helical" evidence="1">
    <location>
        <begin position="36"/>
        <end position="55"/>
    </location>
</feature>
<dbReference type="Proteomes" id="UP000277580">
    <property type="component" value="Unassembled WGS sequence"/>
</dbReference>
<evidence type="ECO:0000313" key="3">
    <source>
        <dbReference type="Proteomes" id="UP000277580"/>
    </source>
</evidence>
<dbReference type="EMBL" id="ML119146">
    <property type="protein sequence ID" value="RPB10027.1"/>
    <property type="molecule type" value="Genomic_DNA"/>
</dbReference>
<organism evidence="2 3">
    <name type="scientific">Morchella conica CCBAS932</name>
    <dbReference type="NCBI Taxonomy" id="1392247"/>
    <lineage>
        <taxon>Eukaryota</taxon>
        <taxon>Fungi</taxon>
        <taxon>Dikarya</taxon>
        <taxon>Ascomycota</taxon>
        <taxon>Pezizomycotina</taxon>
        <taxon>Pezizomycetes</taxon>
        <taxon>Pezizales</taxon>
        <taxon>Morchellaceae</taxon>
        <taxon>Morchella</taxon>
    </lineage>
</organism>
<evidence type="ECO:0000313" key="2">
    <source>
        <dbReference type="EMBL" id="RPB10027.1"/>
    </source>
</evidence>
<gene>
    <name evidence="2" type="ORF">P167DRAFT_537957</name>
</gene>
<evidence type="ECO:0000256" key="1">
    <source>
        <dbReference type="SAM" id="Phobius"/>
    </source>
</evidence>
<proteinExistence type="predicted"/>
<keyword evidence="3" id="KW-1185">Reference proteome</keyword>
<reference evidence="2 3" key="1">
    <citation type="journal article" date="2018" name="Nat. Ecol. Evol.">
        <title>Pezizomycetes genomes reveal the molecular basis of ectomycorrhizal truffle lifestyle.</title>
        <authorList>
            <person name="Murat C."/>
            <person name="Payen T."/>
            <person name="Noel B."/>
            <person name="Kuo A."/>
            <person name="Morin E."/>
            <person name="Chen J."/>
            <person name="Kohler A."/>
            <person name="Krizsan K."/>
            <person name="Balestrini R."/>
            <person name="Da Silva C."/>
            <person name="Montanini B."/>
            <person name="Hainaut M."/>
            <person name="Levati E."/>
            <person name="Barry K.W."/>
            <person name="Belfiori B."/>
            <person name="Cichocki N."/>
            <person name="Clum A."/>
            <person name="Dockter R.B."/>
            <person name="Fauchery L."/>
            <person name="Guy J."/>
            <person name="Iotti M."/>
            <person name="Le Tacon F."/>
            <person name="Lindquist E.A."/>
            <person name="Lipzen A."/>
            <person name="Malagnac F."/>
            <person name="Mello A."/>
            <person name="Molinier V."/>
            <person name="Miyauchi S."/>
            <person name="Poulain J."/>
            <person name="Riccioni C."/>
            <person name="Rubini A."/>
            <person name="Sitrit Y."/>
            <person name="Splivallo R."/>
            <person name="Traeger S."/>
            <person name="Wang M."/>
            <person name="Zifcakova L."/>
            <person name="Wipf D."/>
            <person name="Zambonelli A."/>
            <person name="Paolocci F."/>
            <person name="Nowrousian M."/>
            <person name="Ottonello S."/>
            <person name="Baldrian P."/>
            <person name="Spatafora J.W."/>
            <person name="Henrissat B."/>
            <person name="Nagy L.G."/>
            <person name="Aury J.M."/>
            <person name="Wincker P."/>
            <person name="Grigoriev I.V."/>
            <person name="Bonfante P."/>
            <person name="Martin F.M."/>
        </authorList>
    </citation>
    <scope>NUCLEOTIDE SEQUENCE [LARGE SCALE GENOMIC DNA]</scope>
    <source>
        <strain evidence="2 3">CCBAS932</strain>
    </source>
</reference>
<sequence>MSVSGKYSTVIVLIRELTPCCSQQVIHTTNSHQSSVGTYIVIVINVIVIFVDGISSRIYREAEDKEST</sequence>
<protein>
    <submittedName>
        <fullName evidence="2">Uncharacterized protein</fullName>
    </submittedName>
</protein>
<keyword evidence="1" id="KW-0812">Transmembrane</keyword>